<gene>
    <name evidence="2" type="ORF">Ga0080574_TMP5052</name>
</gene>
<keyword evidence="3" id="KW-1185">Reference proteome</keyword>
<dbReference type="Gene3D" id="3.30.1540.10">
    <property type="entry name" value="formyl-coa transferase, domain 3"/>
    <property type="match status" value="1"/>
</dbReference>
<dbReference type="AlphaFoldDB" id="A0A1P8V102"/>
<evidence type="ECO:0000313" key="2">
    <source>
        <dbReference type="EMBL" id="APZ55334.1"/>
    </source>
</evidence>
<dbReference type="EMBL" id="CP015095">
    <property type="protein sequence ID" value="APZ55334.1"/>
    <property type="molecule type" value="Genomic_DNA"/>
</dbReference>
<reference evidence="2 3" key="1">
    <citation type="submission" date="2016-04" db="EMBL/GenBank/DDBJ databases">
        <title>Deep-sea bacteria in the southern Pacific.</title>
        <authorList>
            <person name="Tang K."/>
        </authorList>
    </citation>
    <scope>NUCLEOTIDE SEQUENCE [LARGE SCALE GENOMIC DNA]</scope>
    <source>
        <strain evidence="2 3">JLT2014</strain>
        <plasmid evidence="3">ppaby4</plasmid>
    </source>
</reference>
<proteinExistence type="predicted"/>
<keyword evidence="1 2" id="KW-0808">Transferase</keyword>
<dbReference type="KEGG" id="paby:Ga0080574_TMP5052"/>
<evidence type="ECO:0000256" key="1">
    <source>
        <dbReference type="ARBA" id="ARBA00022679"/>
    </source>
</evidence>
<dbReference type="InterPro" id="IPR050483">
    <property type="entry name" value="CoA-transferase_III_domain"/>
</dbReference>
<dbReference type="Pfam" id="PF02515">
    <property type="entry name" value="CoA_transf_3"/>
    <property type="match status" value="1"/>
</dbReference>
<geneLocation type="plasmid" evidence="3">
    <name>ppaby4</name>
</geneLocation>
<name>A0A1P8V102_9RHOB</name>
<sequence length="412" mass="44489">MPAVSETLPLEGVKVLELSHLIAGPYCCQLLAEEGAEVIKVEPPKGELARLREPMRRGAKGHMSSFYAALNRDKKSLALDLKSEAGIEVFHELLGRVDVLVTNMRAAALERLGLHPAELHKRYPRLIIANISGFGLENAGEFGDRAGLAMTGEAMSGSTGMTRDREGRPVWCGYALGDVATGMTAHSAILLGLRNQERLGKGRLIDLTLPESLLPMLSVALARIQMADEKINQTAGGNNFHGVPYGVFTAKDGAITLGVNSDALWKKFARGIGRPELADDPRYALYLDRVKHQPEVLKLTEAFTSQHTRDELTEIFGKADVPVAGILSLKEVLESDYYVLRGSFREVQDGLGGTIRLPGDPTGFDDRGKPSVLPLLGEHNDAILTEYGFGAETRARLARAGAFGAVAAEQVA</sequence>
<dbReference type="InterPro" id="IPR044855">
    <property type="entry name" value="CoA-Trfase_III_dom3_sf"/>
</dbReference>
<dbReference type="InterPro" id="IPR003673">
    <property type="entry name" value="CoA-Trfase_fam_III"/>
</dbReference>
<keyword evidence="2" id="KW-0614">Plasmid</keyword>
<evidence type="ECO:0000313" key="3">
    <source>
        <dbReference type="Proteomes" id="UP000187059"/>
    </source>
</evidence>
<dbReference type="PANTHER" id="PTHR48207:SF3">
    <property type="entry name" value="SUCCINATE--HYDROXYMETHYLGLUTARATE COA-TRANSFERASE"/>
    <property type="match status" value="1"/>
</dbReference>
<dbReference type="RefSeq" id="WP_076706264.1">
    <property type="nucleotide sequence ID" value="NZ_CP015095.1"/>
</dbReference>
<dbReference type="InterPro" id="IPR023606">
    <property type="entry name" value="CoA-Trfase_III_dom_1_sf"/>
</dbReference>
<dbReference type="Gene3D" id="3.40.50.10540">
    <property type="entry name" value="Crotonobetainyl-coa:carnitine coa-transferase, domain 1"/>
    <property type="match status" value="1"/>
</dbReference>
<dbReference type="GO" id="GO:0008410">
    <property type="term" value="F:CoA-transferase activity"/>
    <property type="evidence" value="ECO:0007669"/>
    <property type="project" value="TreeGrafter"/>
</dbReference>
<protein>
    <submittedName>
        <fullName evidence="2">Putative acyl-CoA transferase/carnitine dehydratase</fullName>
    </submittedName>
</protein>
<dbReference type="OrthoDB" id="7208981at2"/>
<dbReference type="PANTHER" id="PTHR48207">
    <property type="entry name" value="SUCCINATE--HYDROXYMETHYLGLUTARATE COA-TRANSFERASE"/>
    <property type="match status" value="1"/>
</dbReference>
<accession>A0A1P8V102</accession>
<organism evidence="2 3">
    <name type="scientific">Salipiger abyssi</name>
    <dbReference type="NCBI Taxonomy" id="1250539"/>
    <lineage>
        <taxon>Bacteria</taxon>
        <taxon>Pseudomonadati</taxon>
        <taxon>Pseudomonadota</taxon>
        <taxon>Alphaproteobacteria</taxon>
        <taxon>Rhodobacterales</taxon>
        <taxon>Roseobacteraceae</taxon>
        <taxon>Salipiger</taxon>
    </lineage>
</organism>
<dbReference type="SUPFAM" id="SSF89796">
    <property type="entry name" value="CoA-transferase family III (CaiB/BaiF)"/>
    <property type="match status" value="1"/>
</dbReference>
<dbReference type="Proteomes" id="UP000187059">
    <property type="component" value="Plasmid pPABY4"/>
</dbReference>